<name>A0A6L9L1W8_9BACT</name>
<dbReference type="PANTHER" id="PTHR34220:SF7">
    <property type="entry name" value="SENSOR HISTIDINE KINASE YPDA"/>
    <property type="match status" value="1"/>
</dbReference>
<comment type="caution">
    <text evidence="3">The sequence shown here is derived from an EMBL/GenBank/DDBJ whole genome shotgun (WGS) entry which is preliminary data.</text>
</comment>
<keyword evidence="3" id="KW-0808">Transferase</keyword>
<dbReference type="GO" id="GO:0016020">
    <property type="term" value="C:membrane"/>
    <property type="evidence" value="ECO:0007669"/>
    <property type="project" value="InterPro"/>
</dbReference>
<keyword evidence="1" id="KW-0472">Membrane</keyword>
<keyword evidence="1" id="KW-1133">Transmembrane helix</keyword>
<dbReference type="GO" id="GO:0000155">
    <property type="term" value="F:phosphorelay sensor kinase activity"/>
    <property type="evidence" value="ECO:0007669"/>
    <property type="project" value="InterPro"/>
</dbReference>
<dbReference type="PANTHER" id="PTHR34220">
    <property type="entry name" value="SENSOR HISTIDINE KINASE YPDA"/>
    <property type="match status" value="1"/>
</dbReference>
<evidence type="ECO:0000256" key="1">
    <source>
        <dbReference type="SAM" id="Phobius"/>
    </source>
</evidence>
<dbReference type="EMBL" id="JAAFZH010000002">
    <property type="protein sequence ID" value="NDU94526.1"/>
    <property type="molecule type" value="Genomic_DNA"/>
</dbReference>
<keyword evidence="1" id="KW-0812">Transmembrane</keyword>
<evidence type="ECO:0000259" key="2">
    <source>
        <dbReference type="Pfam" id="PF06580"/>
    </source>
</evidence>
<feature type="transmembrane region" description="Helical" evidence="1">
    <location>
        <begin position="125"/>
        <end position="148"/>
    </location>
</feature>
<dbReference type="AlphaFoldDB" id="A0A6L9L1W8"/>
<dbReference type="InterPro" id="IPR050640">
    <property type="entry name" value="Bact_2-comp_sensor_kinase"/>
</dbReference>
<protein>
    <submittedName>
        <fullName evidence="3">Histidine kinase</fullName>
    </submittedName>
</protein>
<reference evidence="3 4" key="1">
    <citation type="submission" date="2020-02" db="EMBL/GenBank/DDBJ databases">
        <title>Draft genome sequence of two Spirosoma agri KCTC 52727 and Spirosoma terrae KCTC 52035.</title>
        <authorList>
            <person name="Rojas J."/>
            <person name="Ambika Manirajan B."/>
            <person name="Suarez C."/>
            <person name="Ratering S."/>
            <person name="Schnell S."/>
        </authorList>
    </citation>
    <scope>NUCLEOTIDE SEQUENCE [LARGE SCALE GENOMIC DNA]</scope>
    <source>
        <strain evidence="3 4">KCTC 52035</strain>
    </source>
</reference>
<feature type="domain" description="Signal transduction histidine kinase internal region" evidence="2">
    <location>
        <begin position="172"/>
        <end position="248"/>
    </location>
</feature>
<gene>
    <name evidence="3" type="ORF">GK108_06540</name>
</gene>
<dbReference type="Pfam" id="PF06580">
    <property type="entry name" value="His_kinase"/>
    <property type="match status" value="1"/>
</dbReference>
<accession>A0A6L9L1W8</accession>
<organism evidence="3 4">
    <name type="scientific">Spirosoma terrae</name>
    <dbReference type="NCBI Taxonomy" id="1968276"/>
    <lineage>
        <taxon>Bacteria</taxon>
        <taxon>Pseudomonadati</taxon>
        <taxon>Bacteroidota</taxon>
        <taxon>Cytophagia</taxon>
        <taxon>Cytophagales</taxon>
        <taxon>Cytophagaceae</taxon>
        <taxon>Spirosoma</taxon>
    </lineage>
</organism>
<dbReference type="InterPro" id="IPR010559">
    <property type="entry name" value="Sig_transdc_His_kin_internal"/>
</dbReference>
<feature type="transmembrane region" description="Helical" evidence="1">
    <location>
        <begin position="21"/>
        <end position="39"/>
    </location>
</feature>
<keyword evidence="3" id="KW-0418">Kinase</keyword>
<evidence type="ECO:0000313" key="4">
    <source>
        <dbReference type="Proteomes" id="UP000474175"/>
    </source>
</evidence>
<proteinExistence type="predicted"/>
<feature type="transmembrane region" description="Helical" evidence="1">
    <location>
        <begin position="51"/>
        <end position="73"/>
    </location>
</feature>
<feature type="transmembrane region" description="Helical" evidence="1">
    <location>
        <begin position="94"/>
        <end position="113"/>
    </location>
</feature>
<dbReference type="RefSeq" id="WP_163944654.1">
    <property type="nucleotide sequence ID" value="NZ_JAAFZH010000002.1"/>
</dbReference>
<sequence>MLALLRRLFKLPLLNLPAQSIWIMVGLVSWTVPLGNYIWLGPRYFLDWRILVLASGASYFVCFSLLAAQTAIIRWITNRYPRIEQTPKRMMLEFPVFIIMTIGTEISAFQLYSSLPFIDFNPSSATLYTIFWIGIGSNFISLCIYELYYTLTKWRENSLQTEAYKREALLNQLEVLKTQVNPHFLFNSLNALSSLISEEPAKAEQFVDELAKVYRYLLQTNEGNLTTLDQELAFIDSYYYLLKTRHQEGVHLTVNITPETRTLLLPPLTLQLLVENAVKHNRVQISQPLHISIDTNSEGWLRVKNNLQPKSLRMASNRVGLSNISTKYRLLEQPEPIVTDHDGHFTVMLPLLYT</sequence>
<dbReference type="Proteomes" id="UP000474175">
    <property type="component" value="Unassembled WGS sequence"/>
</dbReference>
<evidence type="ECO:0000313" key="3">
    <source>
        <dbReference type="EMBL" id="NDU94526.1"/>
    </source>
</evidence>
<keyword evidence="4" id="KW-1185">Reference proteome</keyword>